<dbReference type="Gene3D" id="3.80.10.10">
    <property type="entry name" value="Ribonuclease Inhibitor"/>
    <property type="match status" value="1"/>
</dbReference>
<dbReference type="InterPro" id="IPR044640">
    <property type="entry name" value="RU2A"/>
</dbReference>
<evidence type="ECO:0000256" key="1">
    <source>
        <dbReference type="ARBA" id="ARBA00004123"/>
    </source>
</evidence>
<dbReference type="InterPro" id="IPR032675">
    <property type="entry name" value="LRR_dom_sf"/>
</dbReference>
<dbReference type="FunFam" id="3.80.10.10:FF:000026">
    <property type="entry name" value="U2 small nuclear ribonucleoprotein A"/>
    <property type="match status" value="1"/>
</dbReference>
<sequence>MHLTAELINSSLSYLNPLNERELDLRGHKIPAIENLGAAKDHESIDFTDNNINSLANFPLSPRLQTLLCARNRIASLQPSLSKSLPRLSTLVLTDNYLSELSDLDSLQGFTKLEHLSLAGNPVANKENYRYYVLWRCRGVRFLDFKKVKLEEREKANELFGTFEQPTELAQTIMAARSNATLSFNTASMANGSGKGSALKLTEKEKERFEKLIRNAKTMAEIQRLEKAQSEGRLPPGLMDGDVEMDET</sequence>
<proteinExistence type="inferred from homology"/>
<evidence type="ECO:0000256" key="7">
    <source>
        <dbReference type="SAM" id="MobiDB-lite"/>
    </source>
</evidence>
<comment type="subcellular location">
    <subcellularLocation>
        <location evidence="1">Nucleus</location>
    </subcellularLocation>
</comment>
<evidence type="ECO:0000256" key="2">
    <source>
        <dbReference type="ARBA" id="ARBA00022614"/>
    </source>
</evidence>
<keyword evidence="3" id="KW-0677">Repeat</keyword>
<dbReference type="GO" id="GO:0005686">
    <property type="term" value="C:U2 snRNP"/>
    <property type="evidence" value="ECO:0007669"/>
    <property type="project" value="TreeGrafter"/>
</dbReference>
<evidence type="ECO:0000313" key="8">
    <source>
        <dbReference type="EMBL" id="WPH04547.1"/>
    </source>
</evidence>
<accession>A0AAQ3MDX6</accession>
<dbReference type="GO" id="GO:0030620">
    <property type="term" value="F:U2 snRNA binding"/>
    <property type="evidence" value="ECO:0007669"/>
    <property type="project" value="InterPro"/>
</dbReference>
<dbReference type="Proteomes" id="UP001303373">
    <property type="component" value="Chromosome 13"/>
</dbReference>
<dbReference type="SUPFAM" id="SSF52058">
    <property type="entry name" value="L domain-like"/>
    <property type="match status" value="1"/>
</dbReference>
<dbReference type="PANTHER" id="PTHR10552:SF6">
    <property type="entry name" value="U2 SMALL NUCLEAR RIBONUCLEOPROTEIN A"/>
    <property type="match status" value="1"/>
</dbReference>
<evidence type="ECO:0000256" key="3">
    <source>
        <dbReference type="ARBA" id="ARBA00022737"/>
    </source>
</evidence>
<evidence type="ECO:0000256" key="4">
    <source>
        <dbReference type="ARBA" id="ARBA00023242"/>
    </source>
</evidence>
<dbReference type="Pfam" id="PF14580">
    <property type="entry name" value="LRR_9"/>
    <property type="match status" value="1"/>
</dbReference>
<protein>
    <recommendedName>
        <fullName evidence="6">U2 small nuclear ribonucleoprotein A'</fullName>
    </recommendedName>
</protein>
<keyword evidence="9" id="KW-1185">Reference proteome</keyword>
<name>A0AAQ3MDX6_9PEZI</name>
<dbReference type="EMBL" id="CP138592">
    <property type="protein sequence ID" value="WPH04547.1"/>
    <property type="molecule type" value="Genomic_DNA"/>
</dbReference>
<evidence type="ECO:0000313" key="9">
    <source>
        <dbReference type="Proteomes" id="UP001303373"/>
    </source>
</evidence>
<organism evidence="8 9">
    <name type="scientific">Acrodontium crateriforme</name>
    <dbReference type="NCBI Taxonomy" id="150365"/>
    <lineage>
        <taxon>Eukaryota</taxon>
        <taxon>Fungi</taxon>
        <taxon>Dikarya</taxon>
        <taxon>Ascomycota</taxon>
        <taxon>Pezizomycotina</taxon>
        <taxon>Dothideomycetes</taxon>
        <taxon>Dothideomycetidae</taxon>
        <taxon>Mycosphaerellales</taxon>
        <taxon>Teratosphaeriaceae</taxon>
        <taxon>Acrodontium</taxon>
    </lineage>
</organism>
<reference evidence="8 9" key="1">
    <citation type="submission" date="2023-11" db="EMBL/GenBank/DDBJ databases">
        <title>An acidophilic fungus is an integral part of prey digestion in a carnivorous sundew plant.</title>
        <authorList>
            <person name="Tsai I.J."/>
        </authorList>
    </citation>
    <scope>NUCLEOTIDE SEQUENCE [LARGE SCALE GENOMIC DNA]</scope>
    <source>
        <strain evidence="8">169a</strain>
    </source>
</reference>
<gene>
    <name evidence="8" type="ORF">R9X50_00743900</name>
</gene>
<keyword evidence="4" id="KW-0539">Nucleus</keyword>
<dbReference type="PANTHER" id="PTHR10552">
    <property type="entry name" value="U2 SMALL NUCLEAR RIBONUCLEOPROTEIN A"/>
    <property type="match status" value="1"/>
</dbReference>
<evidence type="ECO:0000256" key="5">
    <source>
        <dbReference type="ARBA" id="ARBA00024196"/>
    </source>
</evidence>
<feature type="region of interest" description="Disordered" evidence="7">
    <location>
        <begin position="226"/>
        <end position="248"/>
    </location>
</feature>
<dbReference type="AlphaFoldDB" id="A0AAQ3MDX6"/>
<evidence type="ECO:0000256" key="6">
    <source>
        <dbReference type="ARBA" id="ARBA00024238"/>
    </source>
</evidence>
<keyword evidence="2" id="KW-0433">Leucine-rich repeat</keyword>
<dbReference type="GO" id="GO:0000398">
    <property type="term" value="P:mRNA splicing, via spliceosome"/>
    <property type="evidence" value="ECO:0007669"/>
    <property type="project" value="InterPro"/>
</dbReference>
<comment type="similarity">
    <text evidence="5">Belongs to the U2 small nuclear ribonucleoprotein A family.</text>
</comment>